<accession>A0ABR8GYQ7</accession>
<dbReference type="EMBL" id="JACJTA010000099">
    <property type="protein sequence ID" value="MBD2608553.1"/>
    <property type="molecule type" value="Genomic_DNA"/>
</dbReference>
<protein>
    <recommendedName>
        <fullName evidence="3">Transposase</fullName>
    </recommendedName>
</protein>
<name>A0ABR8GYQ7_9CYAN</name>
<organism evidence="1 2">
    <name type="scientific">Scytonema hofmannii FACHB-248</name>
    <dbReference type="NCBI Taxonomy" id="1842502"/>
    <lineage>
        <taxon>Bacteria</taxon>
        <taxon>Bacillati</taxon>
        <taxon>Cyanobacteriota</taxon>
        <taxon>Cyanophyceae</taxon>
        <taxon>Nostocales</taxon>
        <taxon>Scytonemataceae</taxon>
        <taxon>Scytonema</taxon>
    </lineage>
</organism>
<keyword evidence="2" id="KW-1185">Reference proteome</keyword>
<evidence type="ECO:0000313" key="2">
    <source>
        <dbReference type="Proteomes" id="UP000660380"/>
    </source>
</evidence>
<proteinExistence type="predicted"/>
<gene>
    <name evidence="1" type="ORF">H6G81_29540</name>
</gene>
<sequence>MVPIEPAALYKTFKPEKARRLLEPLEIHHTPKHGSWLINMVEIELAALSRQCLDRHIPDLPTLQAEIAAWNATKNHLSHKIDWQFTTTDARTKLKRLYPVIDD</sequence>
<evidence type="ECO:0000313" key="1">
    <source>
        <dbReference type="EMBL" id="MBD2608553.1"/>
    </source>
</evidence>
<comment type="caution">
    <text evidence="1">The sequence shown here is derived from an EMBL/GenBank/DDBJ whole genome shotgun (WGS) entry which is preliminary data.</text>
</comment>
<dbReference type="Proteomes" id="UP000660380">
    <property type="component" value="Unassembled WGS sequence"/>
</dbReference>
<reference evidence="1 2" key="1">
    <citation type="journal article" date="2020" name="ISME J.">
        <title>Comparative genomics reveals insights into cyanobacterial evolution and habitat adaptation.</title>
        <authorList>
            <person name="Chen M.Y."/>
            <person name="Teng W.K."/>
            <person name="Zhao L."/>
            <person name="Hu C.X."/>
            <person name="Zhou Y.K."/>
            <person name="Han B.P."/>
            <person name="Song L.R."/>
            <person name="Shu W.S."/>
        </authorList>
    </citation>
    <scope>NUCLEOTIDE SEQUENCE [LARGE SCALE GENOMIC DNA]</scope>
    <source>
        <strain evidence="1 2">FACHB-248</strain>
    </source>
</reference>
<evidence type="ECO:0008006" key="3">
    <source>
        <dbReference type="Google" id="ProtNLM"/>
    </source>
</evidence>